<keyword evidence="3" id="KW-0234">DNA repair</keyword>
<dbReference type="GO" id="GO:0043590">
    <property type="term" value="C:bacterial nucleoid"/>
    <property type="evidence" value="ECO:0007669"/>
    <property type="project" value="TreeGrafter"/>
</dbReference>
<evidence type="ECO:0000256" key="3">
    <source>
        <dbReference type="ARBA" id="ARBA00023204"/>
    </source>
</evidence>
<keyword evidence="1" id="KW-0227">DNA damage</keyword>
<gene>
    <name evidence="5" type="ORF">A3B35_02645</name>
</gene>
<dbReference type="PANTHER" id="PTHR33991:SF1">
    <property type="entry name" value="DNA REPAIR PROTEIN RECO"/>
    <property type="match status" value="1"/>
</dbReference>
<name>A0A1F6EU56_9BACT</name>
<comment type="caution">
    <text evidence="5">The sequence shown here is derived from an EMBL/GenBank/DDBJ whole genome shotgun (WGS) entry which is preliminary data.</text>
</comment>
<dbReference type="InterPro" id="IPR022572">
    <property type="entry name" value="DNA_rep/recomb_RecO_N"/>
</dbReference>
<keyword evidence="2" id="KW-0233">DNA recombination</keyword>
<dbReference type="STRING" id="1798515.A3B35_02645"/>
<dbReference type="Proteomes" id="UP000177215">
    <property type="component" value="Unassembled WGS sequence"/>
</dbReference>
<dbReference type="Gene3D" id="2.40.50.140">
    <property type="entry name" value="Nucleic acid-binding proteins"/>
    <property type="match status" value="1"/>
</dbReference>
<dbReference type="InterPro" id="IPR003717">
    <property type="entry name" value="RecO"/>
</dbReference>
<evidence type="ECO:0000313" key="6">
    <source>
        <dbReference type="Proteomes" id="UP000177215"/>
    </source>
</evidence>
<evidence type="ECO:0000256" key="1">
    <source>
        <dbReference type="ARBA" id="ARBA00022763"/>
    </source>
</evidence>
<dbReference type="PANTHER" id="PTHR33991">
    <property type="entry name" value="DNA REPAIR PROTEIN RECO"/>
    <property type="match status" value="1"/>
</dbReference>
<evidence type="ECO:0000313" key="5">
    <source>
        <dbReference type="EMBL" id="OGG77161.1"/>
    </source>
</evidence>
<feature type="domain" description="DNA replication/recombination mediator RecO N-terminal" evidence="4">
    <location>
        <begin position="4"/>
        <end position="66"/>
    </location>
</feature>
<evidence type="ECO:0000259" key="4">
    <source>
        <dbReference type="Pfam" id="PF11967"/>
    </source>
</evidence>
<reference evidence="5 6" key="1">
    <citation type="journal article" date="2016" name="Nat. Commun.">
        <title>Thousands of microbial genomes shed light on interconnected biogeochemical processes in an aquifer system.</title>
        <authorList>
            <person name="Anantharaman K."/>
            <person name="Brown C.T."/>
            <person name="Hug L.A."/>
            <person name="Sharon I."/>
            <person name="Castelle C.J."/>
            <person name="Probst A.J."/>
            <person name="Thomas B.C."/>
            <person name="Singh A."/>
            <person name="Wilkins M.J."/>
            <person name="Karaoz U."/>
            <person name="Brodie E.L."/>
            <person name="Williams K.H."/>
            <person name="Hubbard S.S."/>
            <person name="Banfield J.F."/>
        </authorList>
    </citation>
    <scope>NUCLEOTIDE SEQUENCE [LARGE SCALE GENOMIC DNA]</scope>
</reference>
<organism evidence="5 6">
    <name type="scientific">Candidatus Kaiserbacteria bacterium RIFCSPLOWO2_01_FULL_54_24</name>
    <dbReference type="NCBI Taxonomy" id="1798515"/>
    <lineage>
        <taxon>Bacteria</taxon>
        <taxon>Candidatus Kaiseribacteriota</taxon>
    </lineage>
</organism>
<dbReference type="SUPFAM" id="SSF50249">
    <property type="entry name" value="Nucleic acid-binding proteins"/>
    <property type="match status" value="1"/>
</dbReference>
<dbReference type="InterPro" id="IPR012340">
    <property type="entry name" value="NA-bd_OB-fold"/>
</dbReference>
<proteinExistence type="predicted"/>
<protein>
    <recommendedName>
        <fullName evidence="4">DNA replication/recombination mediator RecO N-terminal domain-containing protein</fullName>
    </recommendedName>
</protein>
<dbReference type="Pfam" id="PF11967">
    <property type="entry name" value="RecO_N"/>
    <property type="match status" value="1"/>
</dbReference>
<dbReference type="AlphaFoldDB" id="A0A1F6EU56"/>
<evidence type="ECO:0000256" key="2">
    <source>
        <dbReference type="ARBA" id="ARBA00023172"/>
    </source>
</evidence>
<dbReference type="EMBL" id="MFMC01000025">
    <property type="protein sequence ID" value="OGG77161.1"/>
    <property type="molecule type" value="Genomic_DNA"/>
</dbReference>
<dbReference type="GO" id="GO:0006310">
    <property type="term" value="P:DNA recombination"/>
    <property type="evidence" value="ECO:0007669"/>
    <property type="project" value="UniProtKB-KW"/>
</dbReference>
<dbReference type="GO" id="GO:0006302">
    <property type="term" value="P:double-strand break repair"/>
    <property type="evidence" value="ECO:0007669"/>
    <property type="project" value="TreeGrafter"/>
</dbReference>
<accession>A0A1F6EU56</accession>
<sequence>MYQKYHTEALVLGNRERGENDRVFTLYTEEFGLVRARASAVRSEKSRMRYALQNYSRAHVALVRGKHGWRIGGAVSIRGAIGSADSIAAFARIARLVMRLVAGEERNQYLFATLQEAHSALMQKPCEAWATIELVCVARSLHALGYLSTEALETTLFTHTAYAQRDIREAETMQEKLLSSINRAIADTHL</sequence>